<dbReference type="SUPFAM" id="SSF54593">
    <property type="entry name" value="Glyoxalase/Bleomycin resistance protein/Dihydroxybiphenyl dioxygenase"/>
    <property type="match status" value="1"/>
</dbReference>
<dbReference type="Proteomes" id="UP000823863">
    <property type="component" value="Unassembled WGS sequence"/>
</dbReference>
<evidence type="ECO:0000313" key="3">
    <source>
        <dbReference type="Proteomes" id="UP000823863"/>
    </source>
</evidence>
<dbReference type="InterPro" id="IPR029068">
    <property type="entry name" value="Glyas_Bleomycin-R_OHBP_Dase"/>
</dbReference>
<dbReference type="PROSITE" id="PS51819">
    <property type="entry name" value="VOC"/>
    <property type="match status" value="1"/>
</dbReference>
<reference evidence="2" key="1">
    <citation type="journal article" date="2021" name="PeerJ">
        <title>Extensive microbial diversity within the chicken gut microbiome revealed by metagenomics and culture.</title>
        <authorList>
            <person name="Gilroy R."/>
            <person name="Ravi A."/>
            <person name="Getino M."/>
            <person name="Pursley I."/>
            <person name="Horton D.L."/>
            <person name="Alikhan N.F."/>
            <person name="Baker D."/>
            <person name="Gharbi K."/>
            <person name="Hall N."/>
            <person name="Watson M."/>
            <person name="Adriaenssens E.M."/>
            <person name="Foster-Nyarko E."/>
            <person name="Jarju S."/>
            <person name="Secka A."/>
            <person name="Antonio M."/>
            <person name="Oren A."/>
            <person name="Chaudhuri R.R."/>
            <person name="La Ragione R."/>
            <person name="Hildebrand F."/>
            <person name="Pallen M.J."/>
        </authorList>
    </citation>
    <scope>NUCLEOTIDE SEQUENCE</scope>
    <source>
        <strain evidence="2">CHK198-12963</strain>
    </source>
</reference>
<protein>
    <submittedName>
        <fullName evidence="2">VOC family protein</fullName>
    </submittedName>
</protein>
<comment type="caution">
    <text evidence="2">The sequence shown here is derived from an EMBL/GenBank/DDBJ whole genome shotgun (WGS) entry which is preliminary data.</text>
</comment>
<accession>A0A9D2PS48</accession>
<feature type="domain" description="VOC" evidence="1">
    <location>
        <begin position="13"/>
        <end position="122"/>
    </location>
</feature>
<evidence type="ECO:0000259" key="1">
    <source>
        <dbReference type="PROSITE" id="PS51819"/>
    </source>
</evidence>
<dbReference type="InterPro" id="IPR037523">
    <property type="entry name" value="VOC_core"/>
</dbReference>
<dbReference type="Gene3D" id="3.10.180.10">
    <property type="entry name" value="2,3-Dihydroxybiphenyl 1,2-Dioxygenase, domain 1"/>
    <property type="match status" value="1"/>
</dbReference>
<organism evidence="2 3">
    <name type="scientific">Candidatus Enterocloster excrementigallinarum</name>
    <dbReference type="NCBI Taxonomy" id="2838558"/>
    <lineage>
        <taxon>Bacteria</taxon>
        <taxon>Bacillati</taxon>
        <taxon>Bacillota</taxon>
        <taxon>Clostridia</taxon>
        <taxon>Lachnospirales</taxon>
        <taxon>Lachnospiraceae</taxon>
        <taxon>Enterocloster</taxon>
    </lineage>
</organism>
<sequence length="122" mass="13875">MENKNAVELFQMKVAHVGMNAENEAQAMSWAKEFFEFLGLKTRETPNSVFSGELVEIMKENGRGEKGHIGFSVNNCEEALAYFETRGIHSIEETKKFDSQGKCYFAYLDREIGGFAIHLIQQ</sequence>
<reference evidence="2" key="2">
    <citation type="submission" date="2021-04" db="EMBL/GenBank/DDBJ databases">
        <authorList>
            <person name="Gilroy R."/>
        </authorList>
    </citation>
    <scope>NUCLEOTIDE SEQUENCE</scope>
    <source>
        <strain evidence="2">CHK198-12963</strain>
    </source>
</reference>
<gene>
    <name evidence="2" type="ORF">H9931_02970</name>
</gene>
<proteinExistence type="predicted"/>
<evidence type="ECO:0000313" key="2">
    <source>
        <dbReference type="EMBL" id="HJC65671.1"/>
    </source>
</evidence>
<dbReference type="EMBL" id="DWWB01000012">
    <property type="protein sequence ID" value="HJC65671.1"/>
    <property type="molecule type" value="Genomic_DNA"/>
</dbReference>
<dbReference type="AlphaFoldDB" id="A0A9D2PS48"/>
<name>A0A9D2PS48_9FIRM</name>